<proteinExistence type="predicted"/>
<dbReference type="OrthoDB" id="2913717at2"/>
<evidence type="ECO:0000313" key="2">
    <source>
        <dbReference type="Proteomes" id="UP000248066"/>
    </source>
</evidence>
<name>A0A2W0HGS7_9BACI</name>
<dbReference type="Proteomes" id="UP000248066">
    <property type="component" value="Unassembled WGS sequence"/>
</dbReference>
<dbReference type="AlphaFoldDB" id="A0A2W0HGS7"/>
<protein>
    <submittedName>
        <fullName evidence="1">Uncharacterized protein</fullName>
    </submittedName>
</protein>
<reference evidence="1 2" key="1">
    <citation type="submission" date="2017-10" db="EMBL/GenBank/DDBJ databases">
        <title>Bacillus sp. nov., a halophilic bacterium isolated from a Yangshapao Lake.</title>
        <authorList>
            <person name="Wang H."/>
        </authorList>
    </citation>
    <scope>NUCLEOTIDE SEQUENCE [LARGE SCALE GENOMIC DNA]</scope>
    <source>
        <strain evidence="1 2">YSP-3</strain>
    </source>
</reference>
<dbReference type="EMBL" id="PDOF01000002">
    <property type="protein sequence ID" value="PYZ96625.1"/>
    <property type="molecule type" value="Genomic_DNA"/>
</dbReference>
<organism evidence="1 2">
    <name type="scientific">Alteribacter lacisalsi</name>
    <dbReference type="NCBI Taxonomy" id="2045244"/>
    <lineage>
        <taxon>Bacteria</taxon>
        <taxon>Bacillati</taxon>
        <taxon>Bacillota</taxon>
        <taxon>Bacilli</taxon>
        <taxon>Bacillales</taxon>
        <taxon>Bacillaceae</taxon>
        <taxon>Alteribacter</taxon>
    </lineage>
</organism>
<keyword evidence="2" id="KW-1185">Reference proteome</keyword>
<comment type="caution">
    <text evidence="1">The sequence shown here is derived from an EMBL/GenBank/DDBJ whole genome shotgun (WGS) entry which is preliminary data.</text>
</comment>
<sequence>MLKEEVEFNEERMIDCIGESIAYRQVSYENTDEIYFITGGGERRLVELGNRYKLVEATDVFDSFRFLVLVYDGINEDPTLYYEVQFETFYELLTMHLAQNKYYDLWEVLEELTGPDQDDYEGRQKALEEKVERMMKMEKERGK</sequence>
<evidence type="ECO:0000313" key="1">
    <source>
        <dbReference type="EMBL" id="PYZ96625.1"/>
    </source>
</evidence>
<dbReference type="RefSeq" id="WP_110520513.1">
    <property type="nucleotide sequence ID" value="NZ_PDOF01000002.1"/>
</dbReference>
<gene>
    <name evidence="1" type="ORF">CR205_13045</name>
</gene>
<accession>A0A2W0HGS7</accession>